<evidence type="ECO:0000256" key="2">
    <source>
        <dbReference type="ARBA" id="ARBA00022448"/>
    </source>
</evidence>
<feature type="domain" description="PTS EIIC type-2" evidence="10">
    <location>
        <begin position="14"/>
        <end position="450"/>
    </location>
</feature>
<feature type="transmembrane region" description="Helical" evidence="9">
    <location>
        <begin position="16"/>
        <end position="39"/>
    </location>
</feature>
<keyword evidence="12" id="KW-1185">Reference proteome</keyword>
<evidence type="ECO:0000256" key="8">
    <source>
        <dbReference type="ARBA" id="ARBA00023136"/>
    </source>
</evidence>
<keyword evidence="7 9" id="KW-1133">Transmembrane helix</keyword>
<dbReference type="eggNOG" id="COG3775">
    <property type="taxonomic scope" value="Bacteria"/>
</dbReference>
<evidence type="ECO:0000256" key="5">
    <source>
        <dbReference type="ARBA" id="ARBA00022683"/>
    </source>
</evidence>
<dbReference type="PANTHER" id="PTHR37324:SF2">
    <property type="entry name" value="PTS SYSTEM GALACTITOL-SPECIFIC EIIC COMPONENT"/>
    <property type="match status" value="1"/>
</dbReference>
<name>A0A086ZHG4_9BIFI</name>
<comment type="subcellular location">
    <subcellularLocation>
        <location evidence="1">Cell membrane</location>
        <topology evidence="1">Multi-pass membrane protein</topology>
    </subcellularLocation>
</comment>
<proteinExistence type="predicted"/>
<organism evidence="11 12">
    <name type="scientific">Bifidobacterium bohemicum DSM 22767</name>
    <dbReference type="NCBI Taxonomy" id="1437606"/>
    <lineage>
        <taxon>Bacteria</taxon>
        <taxon>Bacillati</taxon>
        <taxon>Actinomycetota</taxon>
        <taxon>Actinomycetes</taxon>
        <taxon>Bifidobacteriales</taxon>
        <taxon>Bifidobacteriaceae</taxon>
        <taxon>Bifidobacterium</taxon>
    </lineage>
</organism>
<keyword evidence="4" id="KW-0762">Sugar transport</keyword>
<dbReference type="InterPro" id="IPR013014">
    <property type="entry name" value="PTS_EIIC_2"/>
</dbReference>
<dbReference type="OrthoDB" id="9787936at2"/>
<dbReference type="GO" id="GO:0015577">
    <property type="term" value="F:galactitol transmembrane transporter activity"/>
    <property type="evidence" value="ECO:0007669"/>
    <property type="project" value="InterPro"/>
</dbReference>
<feature type="transmembrane region" description="Helical" evidence="9">
    <location>
        <begin position="51"/>
        <end position="70"/>
    </location>
</feature>
<protein>
    <submittedName>
        <fullName evidence="11">PTS system enzyme IIC component</fullName>
    </submittedName>
</protein>
<feature type="transmembrane region" description="Helical" evidence="9">
    <location>
        <begin position="90"/>
        <end position="117"/>
    </location>
</feature>
<evidence type="ECO:0000259" key="10">
    <source>
        <dbReference type="PROSITE" id="PS51104"/>
    </source>
</evidence>
<evidence type="ECO:0000256" key="1">
    <source>
        <dbReference type="ARBA" id="ARBA00004651"/>
    </source>
</evidence>
<dbReference type="RefSeq" id="WP_074428586.1">
    <property type="nucleotide sequence ID" value="NZ_JDUS01000018.1"/>
</dbReference>
<gene>
    <name evidence="11" type="ORF">BBOH_0771</name>
</gene>
<dbReference type="InterPro" id="IPR004703">
    <property type="entry name" value="PTS_sugar-sp_permease"/>
</dbReference>
<keyword evidence="3" id="KW-1003">Cell membrane</keyword>
<accession>A0A086ZHG4</accession>
<reference evidence="11 12" key="1">
    <citation type="submission" date="2014-03" db="EMBL/GenBank/DDBJ databases">
        <title>Genomics of Bifidobacteria.</title>
        <authorList>
            <person name="Ventura M."/>
            <person name="Milani C."/>
            <person name="Lugli G.A."/>
        </authorList>
    </citation>
    <scope>NUCLEOTIDE SEQUENCE [LARGE SCALE GENOMIC DNA]</scope>
    <source>
        <strain evidence="11 12">DSM 22767</strain>
    </source>
</reference>
<dbReference type="GO" id="GO:0005886">
    <property type="term" value="C:plasma membrane"/>
    <property type="evidence" value="ECO:0007669"/>
    <property type="project" value="UniProtKB-SubCell"/>
</dbReference>
<dbReference type="Proteomes" id="UP000029096">
    <property type="component" value="Unassembled WGS sequence"/>
</dbReference>
<feature type="transmembrane region" description="Helical" evidence="9">
    <location>
        <begin position="367"/>
        <end position="389"/>
    </location>
</feature>
<feature type="transmembrane region" description="Helical" evidence="9">
    <location>
        <begin position="342"/>
        <end position="360"/>
    </location>
</feature>
<evidence type="ECO:0000256" key="7">
    <source>
        <dbReference type="ARBA" id="ARBA00022989"/>
    </source>
</evidence>
<evidence type="ECO:0000256" key="4">
    <source>
        <dbReference type="ARBA" id="ARBA00022597"/>
    </source>
</evidence>
<dbReference type="InterPro" id="IPR013853">
    <property type="entry name" value="EIIC-GAT"/>
</dbReference>
<dbReference type="EMBL" id="JGYP01000002">
    <property type="protein sequence ID" value="KFI45964.1"/>
    <property type="molecule type" value="Genomic_DNA"/>
</dbReference>
<dbReference type="PROSITE" id="PS51104">
    <property type="entry name" value="PTS_EIIC_TYPE_2"/>
    <property type="match status" value="1"/>
</dbReference>
<keyword evidence="2" id="KW-0813">Transport</keyword>
<evidence type="ECO:0000256" key="3">
    <source>
        <dbReference type="ARBA" id="ARBA00022475"/>
    </source>
</evidence>
<evidence type="ECO:0000313" key="12">
    <source>
        <dbReference type="Proteomes" id="UP000029096"/>
    </source>
</evidence>
<comment type="caution">
    <text evidence="11">The sequence shown here is derived from an EMBL/GenBank/DDBJ whole genome shotgun (WGS) entry which is preliminary data.</text>
</comment>
<dbReference type="Pfam" id="PF03611">
    <property type="entry name" value="EIIC-GAT"/>
    <property type="match status" value="1"/>
</dbReference>
<evidence type="ECO:0000256" key="9">
    <source>
        <dbReference type="SAM" id="Phobius"/>
    </source>
</evidence>
<evidence type="ECO:0000256" key="6">
    <source>
        <dbReference type="ARBA" id="ARBA00022692"/>
    </source>
</evidence>
<keyword evidence="5" id="KW-0598">Phosphotransferase system</keyword>
<dbReference type="AlphaFoldDB" id="A0A086ZHG4"/>
<evidence type="ECO:0000313" key="11">
    <source>
        <dbReference type="EMBL" id="KFI45964.1"/>
    </source>
</evidence>
<dbReference type="STRING" id="1437606.BBOH_0771"/>
<keyword evidence="8 9" id="KW-0472">Membrane</keyword>
<feature type="transmembrane region" description="Helical" evidence="9">
    <location>
        <begin position="318"/>
        <end position="336"/>
    </location>
</feature>
<dbReference type="PANTHER" id="PTHR37324">
    <property type="entry name" value="PTS SYSTEM GALACTITOL-SPECIFIC EIIC COMPONENT"/>
    <property type="match status" value="1"/>
</dbReference>
<feature type="transmembrane region" description="Helical" evidence="9">
    <location>
        <begin position="152"/>
        <end position="170"/>
    </location>
</feature>
<sequence length="551" mass="59471">MDFSKVVGTLDQGFNWFIGLGGAAMMFVIITLLSLAFGVKLSRAFEGGLRMAMALTGMSAVISLLTTAFGPALKSFVSFTGLHLSISDLGWAPIAVITWSSLYTLYFAFICIVTNLVMLALKVTNTLNVDLFNIWNVSILGLLINWSSGGNFFLMSVFVVFIYALMLFNADAMKPTINDLLGYDETNITTTAHPELLVTPVVVLLDRLISRIFPIIDKYDFDAETLNKKIGFLGSKGAIGAYLGVFVGLLGRQDAPHIFTLAFTAGVALELFGIVGDWFGPAIEPLSEGISSFMERRMHGRKLYVAIDWPILASRAEIWAVANILAPILLIIAMVLPGNNVLPLGGIILTVLAPALLIGTRGKVMRMTIIGVIMIPLFLWAATLIAPFLTQTSKVMGVFPAGLSKNEMFSAVDSDPIEKMLALLFGNAAKTLDWKLILGSIVALVVYVALFVWYVRTLRKEALTLGDGKSGAASTQENLGNAAIQNRDGEVVEHREQGAADSASQSGMKASVQARLKSKARSLLPQSSCSVKASLRNRLRSSRTPAMTTIG</sequence>
<dbReference type="GO" id="GO:0009401">
    <property type="term" value="P:phosphoenolpyruvate-dependent sugar phosphotransferase system"/>
    <property type="evidence" value="ECO:0007669"/>
    <property type="project" value="UniProtKB-KW"/>
</dbReference>
<keyword evidence="6 9" id="KW-0812">Transmembrane</keyword>
<feature type="transmembrane region" description="Helical" evidence="9">
    <location>
        <begin position="436"/>
        <end position="455"/>
    </location>
</feature>